<proteinExistence type="predicted"/>
<keyword evidence="2" id="KW-0472">Membrane</keyword>
<gene>
    <name evidence="3" type="ORF">VNO80_15387</name>
</gene>
<comment type="caution">
    <text evidence="3">The sequence shown here is derived from an EMBL/GenBank/DDBJ whole genome shotgun (WGS) entry which is preliminary data.</text>
</comment>
<keyword evidence="2" id="KW-1133">Transmembrane helix</keyword>
<dbReference type="EMBL" id="JAYMYR010000006">
    <property type="protein sequence ID" value="KAK7356121.1"/>
    <property type="molecule type" value="Genomic_DNA"/>
</dbReference>
<keyword evidence="2" id="KW-0812">Transmembrane</keyword>
<evidence type="ECO:0000256" key="1">
    <source>
        <dbReference type="SAM" id="MobiDB-lite"/>
    </source>
</evidence>
<evidence type="ECO:0000256" key="2">
    <source>
        <dbReference type="SAM" id="Phobius"/>
    </source>
</evidence>
<protein>
    <submittedName>
        <fullName evidence="3">Uncharacterized protein</fullName>
    </submittedName>
</protein>
<feature type="compositionally biased region" description="Basic and acidic residues" evidence="1">
    <location>
        <begin position="113"/>
        <end position="131"/>
    </location>
</feature>
<evidence type="ECO:0000313" key="4">
    <source>
        <dbReference type="Proteomes" id="UP001374584"/>
    </source>
</evidence>
<feature type="transmembrane region" description="Helical" evidence="2">
    <location>
        <begin position="7"/>
        <end position="26"/>
    </location>
</feature>
<organism evidence="3 4">
    <name type="scientific">Phaseolus coccineus</name>
    <name type="common">Scarlet runner bean</name>
    <name type="synonym">Phaseolus multiflorus</name>
    <dbReference type="NCBI Taxonomy" id="3886"/>
    <lineage>
        <taxon>Eukaryota</taxon>
        <taxon>Viridiplantae</taxon>
        <taxon>Streptophyta</taxon>
        <taxon>Embryophyta</taxon>
        <taxon>Tracheophyta</taxon>
        <taxon>Spermatophyta</taxon>
        <taxon>Magnoliopsida</taxon>
        <taxon>eudicotyledons</taxon>
        <taxon>Gunneridae</taxon>
        <taxon>Pentapetalae</taxon>
        <taxon>rosids</taxon>
        <taxon>fabids</taxon>
        <taxon>Fabales</taxon>
        <taxon>Fabaceae</taxon>
        <taxon>Papilionoideae</taxon>
        <taxon>50 kb inversion clade</taxon>
        <taxon>NPAAA clade</taxon>
        <taxon>indigoferoid/millettioid clade</taxon>
        <taxon>Phaseoleae</taxon>
        <taxon>Phaseolus</taxon>
    </lineage>
</organism>
<evidence type="ECO:0000313" key="3">
    <source>
        <dbReference type="EMBL" id="KAK7356121.1"/>
    </source>
</evidence>
<dbReference type="AlphaFoldDB" id="A0AAN9R2A1"/>
<feature type="compositionally biased region" description="Basic residues" evidence="1">
    <location>
        <begin position="168"/>
        <end position="180"/>
    </location>
</feature>
<sequence length="212" mass="24654">MWNKPCIRWYLGGIIFLVCTGMMFSFRVPQYADQVLLTFAEDWELDWKKQVSIFVTCDHVGAGQRSRCWTGFFFEDFLFIGKGVLVLRVNDSGFPIEPKTKLKEGNPIGNSEQRQKQNTEHRIEPNRKLKEGNPIANSEHTIKQNTERRIEAKRKLKEGNPIGNSEQRKKHNTEHRRKYKPPPQPRRCCPLGFHNIFEVTIQDLGLQSGTPD</sequence>
<accession>A0AAN9R2A1</accession>
<name>A0AAN9R2A1_PHACN</name>
<keyword evidence="4" id="KW-1185">Reference proteome</keyword>
<feature type="compositionally biased region" description="Basic and acidic residues" evidence="1">
    <location>
        <begin position="140"/>
        <end position="150"/>
    </location>
</feature>
<feature type="region of interest" description="Disordered" evidence="1">
    <location>
        <begin position="98"/>
        <end position="186"/>
    </location>
</feature>
<reference evidence="3 4" key="1">
    <citation type="submission" date="2024-01" db="EMBL/GenBank/DDBJ databases">
        <title>The genomes of 5 underutilized Papilionoideae crops provide insights into root nodulation and disease resistanc.</title>
        <authorList>
            <person name="Jiang F."/>
        </authorList>
    </citation>
    <scope>NUCLEOTIDE SEQUENCE [LARGE SCALE GENOMIC DNA]</scope>
    <source>
        <strain evidence="3">JINMINGXINNONG_FW02</strain>
        <tissue evidence="3">Leaves</tissue>
    </source>
</reference>
<dbReference type="Proteomes" id="UP001374584">
    <property type="component" value="Unassembled WGS sequence"/>
</dbReference>